<dbReference type="GO" id="GO:0005886">
    <property type="term" value="C:plasma membrane"/>
    <property type="evidence" value="ECO:0007669"/>
    <property type="project" value="UniProtKB-SubCell"/>
</dbReference>
<dbReference type="PROSITE" id="PS00449">
    <property type="entry name" value="ATPASE_A"/>
    <property type="match status" value="1"/>
</dbReference>
<dbReference type="GO" id="GO:0042777">
    <property type="term" value="P:proton motive force-driven plasma membrane ATP synthesis"/>
    <property type="evidence" value="ECO:0007669"/>
    <property type="project" value="TreeGrafter"/>
</dbReference>
<dbReference type="SUPFAM" id="SSF81336">
    <property type="entry name" value="F1F0 ATP synthase subunit A"/>
    <property type="match status" value="1"/>
</dbReference>
<evidence type="ECO:0000256" key="6">
    <source>
        <dbReference type="ARBA" id="ARBA00022692"/>
    </source>
</evidence>
<dbReference type="InterPro" id="IPR000568">
    <property type="entry name" value="ATP_synth_F0_asu"/>
</dbReference>
<evidence type="ECO:0000256" key="7">
    <source>
        <dbReference type="ARBA" id="ARBA00022781"/>
    </source>
</evidence>
<dbReference type="Gene3D" id="1.20.120.220">
    <property type="entry name" value="ATP synthase, F0 complex, subunit A"/>
    <property type="match status" value="1"/>
</dbReference>
<dbReference type="InterPro" id="IPR023011">
    <property type="entry name" value="ATP_synth_F0_asu_AS"/>
</dbReference>
<evidence type="ECO:0000256" key="12">
    <source>
        <dbReference type="HAMAP-Rule" id="MF_01393"/>
    </source>
</evidence>
<evidence type="ECO:0000256" key="10">
    <source>
        <dbReference type="ARBA" id="ARBA00023136"/>
    </source>
</evidence>
<dbReference type="Proteomes" id="UP000311008">
    <property type="component" value="Chromosome"/>
</dbReference>
<dbReference type="EMBL" id="CP040946">
    <property type="protein sequence ID" value="QDC45222.1"/>
    <property type="molecule type" value="Genomic_DNA"/>
</dbReference>
<evidence type="ECO:0000256" key="13">
    <source>
        <dbReference type="RuleBase" id="RU000483"/>
    </source>
</evidence>
<dbReference type="PANTHER" id="PTHR42823">
    <property type="entry name" value="ATP SYNTHASE SUBUNIT A, CHLOROPLASTIC"/>
    <property type="match status" value="1"/>
</dbReference>
<keyword evidence="8 12" id="KW-1133">Transmembrane helix</keyword>
<accession>A0A5B8CV96</accession>
<feature type="transmembrane region" description="Helical" evidence="12">
    <location>
        <begin position="45"/>
        <end position="63"/>
    </location>
</feature>
<dbReference type="GO" id="GO:0046933">
    <property type="term" value="F:proton-transporting ATP synthase activity, rotational mechanism"/>
    <property type="evidence" value="ECO:0007669"/>
    <property type="project" value="UniProtKB-UniRule"/>
</dbReference>
<dbReference type="HAMAP" id="MF_01393">
    <property type="entry name" value="ATP_synth_a_bact"/>
    <property type="match status" value="1"/>
</dbReference>
<keyword evidence="15" id="KW-1185">Reference proteome</keyword>
<feature type="transmembrane region" description="Helical" evidence="12">
    <location>
        <begin position="250"/>
        <end position="273"/>
    </location>
</feature>
<feature type="transmembrane region" description="Helical" evidence="12">
    <location>
        <begin position="222"/>
        <end position="244"/>
    </location>
</feature>
<evidence type="ECO:0000313" key="15">
    <source>
        <dbReference type="Proteomes" id="UP000311008"/>
    </source>
</evidence>
<dbReference type="FunFam" id="1.20.120.220:FF:000002">
    <property type="entry name" value="ATP synthase subunit a"/>
    <property type="match status" value="1"/>
</dbReference>
<dbReference type="AlphaFoldDB" id="A0A5B8CV96"/>
<evidence type="ECO:0000256" key="1">
    <source>
        <dbReference type="ARBA" id="ARBA00004141"/>
    </source>
</evidence>
<keyword evidence="10 12" id="KW-0472">Membrane</keyword>
<evidence type="ECO:0000256" key="11">
    <source>
        <dbReference type="ARBA" id="ARBA00023310"/>
    </source>
</evidence>
<dbReference type="InterPro" id="IPR035908">
    <property type="entry name" value="F0_ATP_A_sf"/>
</dbReference>
<comment type="function">
    <text evidence="12 13">Key component of the proton channel; it plays a direct role in the translocation of protons across the membrane.</text>
</comment>
<evidence type="ECO:0000256" key="9">
    <source>
        <dbReference type="ARBA" id="ARBA00023065"/>
    </source>
</evidence>
<gene>
    <name evidence="12 14" type="primary">atpB</name>
    <name evidence="14" type="ORF">FIU01_12290</name>
</gene>
<dbReference type="CDD" id="cd00310">
    <property type="entry name" value="ATP-synt_Fo_a_6"/>
    <property type="match status" value="1"/>
</dbReference>
<evidence type="ECO:0000256" key="2">
    <source>
        <dbReference type="ARBA" id="ARBA00006810"/>
    </source>
</evidence>
<evidence type="ECO:0000256" key="8">
    <source>
        <dbReference type="ARBA" id="ARBA00022989"/>
    </source>
</evidence>
<keyword evidence="9 12" id="KW-0406">Ion transport</keyword>
<dbReference type="RefSeq" id="WP_140004545.1">
    <property type="nucleotide sequence ID" value="NZ_CP040946.1"/>
</dbReference>
<evidence type="ECO:0000256" key="5">
    <source>
        <dbReference type="ARBA" id="ARBA00022547"/>
    </source>
</evidence>
<evidence type="ECO:0000256" key="4">
    <source>
        <dbReference type="ARBA" id="ARBA00022475"/>
    </source>
</evidence>
<keyword evidence="6 12" id="KW-0812">Transmembrane</keyword>
<reference evidence="15" key="1">
    <citation type="journal article" date="2019" name="ISME J.">
        <title>Evolution in action: habitat transition from sediment to the pelagial leads to genome streamlining in Methylophilaceae.</title>
        <authorList>
            <person name="Salcher M."/>
            <person name="Schaefle D."/>
            <person name="Kaspar M."/>
            <person name="Neuenschwander S.M."/>
            <person name="Ghai R."/>
        </authorList>
    </citation>
    <scope>NUCLEOTIDE SEQUENCE [LARGE SCALE GENOMIC DNA]</scope>
    <source>
        <strain evidence="15">MMS-M-51</strain>
    </source>
</reference>
<dbReference type="GO" id="GO:0045259">
    <property type="term" value="C:proton-transporting ATP synthase complex"/>
    <property type="evidence" value="ECO:0007669"/>
    <property type="project" value="UniProtKB-KW"/>
</dbReference>
<dbReference type="OrthoDB" id="9789241at2"/>
<organism evidence="14 15">
    <name type="scientific">Methylophilus medardicus</name>
    <dbReference type="NCBI Taxonomy" id="2588534"/>
    <lineage>
        <taxon>Bacteria</taxon>
        <taxon>Pseudomonadati</taxon>
        <taxon>Pseudomonadota</taxon>
        <taxon>Betaproteobacteria</taxon>
        <taxon>Nitrosomonadales</taxon>
        <taxon>Methylophilaceae</taxon>
        <taxon>Methylophilus</taxon>
    </lineage>
</organism>
<keyword evidence="5 12" id="KW-0138">CF(0)</keyword>
<keyword evidence="3 12" id="KW-0813">Transport</keyword>
<dbReference type="PANTHER" id="PTHR42823:SF3">
    <property type="entry name" value="ATP SYNTHASE SUBUNIT A, CHLOROPLASTIC"/>
    <property type="match status" value="1"/>
</dbReference>
<keyword evidence="7 12" id="KW-0375">Hydrogen ion transport</keyword>
<dbReference type="KEGG" id="mmec:FIU01_12290"/>
<evidence type="ECO:0000313" key="14">
    <source>
        <dbReference type="EMBL" id="QDC45222.1"/>
    </source>
</evidence>
<proteinExistence type="inferred from homology"/>
<evidence type="ECO:0000256" key="3">
    <source>
        <dbReference type="ARBA" id="ARBA00022448"/>
    </source>
</evidence>
<feature type="transmembrane region" description="Helical" evidence="12">
    <location>
        <begin position="148"/>
        <end position="167"/>
    </location>
</feature>
<dbReference type="NCBIfam" id="TIGR01131">
    <property type="entry name" value="ATP_synt_6_or_A"/>
    <property type="match status" value="1"/>
</dbReference>
<keyword evidence="4 12" id="KW-1003">Cell membrane</keyword>
<protein>
    <recommendedName>
        <fullName evidence="12 13">ATP synthase subunit a</fullName>
    </recommendedName>
    <alternativeName>
        <fullName evidence="12">ATP synthase F0 sector subunit a</fullName>
    </alternativeName>
    <alternativeName>
        <fullName evidence="12">F-ATPase subunit 6</fullName>
    </alternativeName>
</protein>
<comment type="subcellular location">
    <subcellularLocation>
        <location evidence="12 13">Cell membrane</location>
        <topology evidence="12 13">Multi-pass membrane protein</topology>
    </subcellularLocation>
    <subcellularLocation>
        <location evidence="1">Membrane</location>
        <topology evidence="1">Multi-pass membrane protein</topology>
    </subcellularLocation>
</comment>
<sequence length="278" mass="30816">MTTEHTQNVELTPSEYIAHHLSFNAQGVNGNSAGEGFWVLHYDTLLTSVVLGLLVMGLIWWVARGATAGVPTKRQAFVELVFGFVDDQVKNIFHGDRHAFIAPTALTVFIWVLAMNSMDFLPVDWIAGIVSFFGGEHAKWRIVPTSDINTTFALALAVWFLMIYFSIKAKGLGGWIHELFCSPFGSNPLVWPANFLFNLIEYVSKPLSHSLRLFGNMYAGEIIFLLLGMWAATGLTGTIFGAILGAGWSIFHILIVALQAFIFMMLTVVYLAMAHESH</sequence>
<name>A0A5B8CV96_9PROT</name>
<dbReference type="Pfam" id="PF00119">
    <property type="entry name" value="ATP-synt_A"/>
    <property type="match status" value="1"/>
</dbReference>
<dbReference type="InterPro" id="IPR045082">
    <property type="entry name" value="ATP_syn_F0_a_bact/chloroplast"/>
</dbReference>
<dbReference type="NCBIfam" id="NF004477">
    <property type="entry name" value="PRK05815.1-1"/>
    <property type="match status" value="1"/>
</dbReference>
<keyword evidence="11 12" id="KW-0066">ATP synthesis</keyword>
<feature type="transmembrane region" description="Helical" evidence="12">
    <location>
        <begin position="99"/>
        <end position="118"/>
    </location>
</feature>
<comment type="similarity">
    <text evidence="2 12 13">Belongs to the ATPase A chain family.</text>
</comment>